<gene>
    <name evidence="1" type="ORF">BDV29DRAFT_161184</name>
</gene>
<proteinExistence type="predicted"/>
<dbReference type="EMBL" id="ML732330">
    <property type="protein sequence ID" value="KAB8069706.1"/>
    <property type="molecule type" value="Genomic_DNA"/>
</dbReference>
<protein>
    <recommendedName>
        <fullName evidence="3">RelA/SpoT domain-containing protein</fullName>
    </recommendedName>
</protein>
<dbReference type="OrthoDB" id="4476267at2759"/>
<reference evidence="1 2" key="1">
    <citation type="submission" date="2019-04" db="EMBL/GenBank/DDBJ databases">
        <title>Friends and foes A comparative genomics study of 23 Aspergillus species from section Flavi.</title>
        <authorList>
            <consortium name="DOE Joint Genome Institute"/>
            <person name="Kjaerbolling I."/>
            <person name="Vesth T."/>
            <person name="Frisvad J.C."/>
            <person name="Nybo J.L."/>
            <person name="Theobald S."/>
            <person name="Kildgaard S."/>
            <person name="Isbrandt T."/>
            <person name="Kuo A."/>
            <person name="Sato A."/>
            <person name="Lyhne E.K."/>
            <person name="Kogle M.E."/>
            <person name="Wiebenga A."/>
            <person name="Kun R.S."/>
            <person name="Lubbers R.J."/>
            <person name="Makela M.R."/>
            <person name="Barry K."/>
            <person name="Chovatia M."/>
            <person name="Clum A."/>
            <person name="Daum C."/>
            <person name="Haridas S."/>
            <person name="He G."/>
            <person name="LaButti K."/>
            <person name="Lipzen A."/>
            <person name="Mondo S."/>
            <person name="Riley R."/>
            <person name="Salamov A."/>
            <person name="Simmons B.A."/>
            <person name="Magnuson J.K."/>
            <person name="Henrissat B."/>
            <person name="Mortensen U.H."/>
            <person name="Larsen T.O."/>
            <person name="Devries R.P."/>
            <person name="Grigoriev I.V."/>
            <person name="Machida M."/>
            <person name="Baker S.E."/>
            <person name="Andersen M.R."/>
        </authorList>
    </citation>
    <scope>NUCLEOTIDE SEQUENCE [LARGE SCALE GENOMIC DNA]</scope>
    <source>
        <strain evidence="1 2">CBS 151.66</strain>
    </source>
</reference>
<name>A0A5N5WMC1_9EURO</name>
<dbReference type="Gene3D" id="3.30.460.10">
    <property type="entry name" value="Beta Polymerase, domain 2"/>
    <property type="match status" value="1"/>
</dbReference>
<dbReference type="Proteomes" id="UP000326565">
    <property type="component" value="Unassembled WGS sequence"/>
</dbReference>
<evidence type="ECO:0000313" key="2">
    <source>
        <dbReference type="Proteomes" id="UP000326565"/>
    </source>
</evidence>
<organism evidence="1 2">
    <name type="scientific">Aspergillus leporis</name>
    <dbReference type="NCBI Taxonomy" id="41062"/>
    <lineage>
        <taxon>Eukaryota</taxon>
        <taxon>Fungi</taxon>
        <taxon>Dikarya</taxon>
        <taxon>Ascomycota</taxon>
        <taxon>Pezizomycotina</taxon>
        <taxon>Eurotiomycetes</taxon>
        <taxon>Eurotiomycetidae</taxon>
        <taxon>Eurotiales</taxon>
        <taxon>Aspergillaceae</taxon>
        <taxon>Aspergillus</taxon>
        <taxon>Aspergillus subgen. Circumdati</taxon>
    </lineage>
</organism>
<accession>A0A5N5WMC1</accession>
<evidence type="ECO:0000313" key="1">
    <source>
        <dbReference type="EMBL" id="KAB8069706.1"/>
    </source>
</evidence>
<sequence length="388" mass="44696">MKFTLGVSGSNEEKVTGIEQYIQSYREGSHSYTSAAEKVAEICRTALDEAGVLHEVKHQAKESARLTAELNAREHRRGHPYQDADEIEAEISELPRICIDVYSHRDMSCVRRVIRKYFVVFSQTPETGGREERTSYCRDHYWVTFKEEDNGPRQRNIVEIQVTTCTFKTQHELGVFLTEWTTKSGQTQEPGEIQPLWELMQILDLPQPKFQEVLGALDLSTTLETNFSCLVHGYAPLPVSLVTYVIHSIIHLPEVEGKLDDILKTKSEPEFQRYKIKVIRDSLIWLAKLFPLADWTGILFADLDQATESFQKSKIYWLTTRNAKDIYYDEAKPLSLNDEWNITHLWLMFENHKKPPIHYAFSLARLGVMGSGPKGWPAFHNAIYALLE</sequence>
<dbReference type="InterPro" id="IPR043519">
    <property type="entry name" value="NT_sf"/>
</dbReference>
<dbReference type="PANTHER" id="PTHR41773:SF1">
    <property type="entry name" value="RELA_SPOT DOMAIN-CONTAINING PROTEIN"/>
    <property type="match status" value="1"/>
</dbReference>
<dbReference type="SUPFAM" id="SSF81301">
    <property type="entry name" value="Nucleotidyltransferase"/>
    <property type="match status" value="1"/>
</dbReference>
<dbReference type="PANTHER" id="PTHR41773">
    <property type="entry name" value="GTP PYROPHOSPHATASE-RELATED"/>
    <property type="match status" value="1"/>
</dbReference>
<dbReference type="AlphaFoldDB" id="A0A5N5WMC1"/>
<keyword evidence="2" id="KW-1185">Reference proteome</keyword>
<evidence type="ECO:0008006" key="3">
    <source>
        <dbReference type="Google" id="ProtNLM"/>
    </source>
</evidence>